<evidence type="ECO:0000256" key="4">
    <source>
        <dbReference type="ARBA" id="ARBA00022692"/>
    </source>
</evidence>
<keyword evidence="10" id="KW-1185">Reference proteome</keyword>
<dbReference type="Pfam" id="PF00528">
    <property type="entry name" value="BPD_transp_1"/>
    <property type="match status" value="1"/>
</dbReference>
<evidence type="ECO:0000256" key="6">
    <source>
        <dbReference type="ARBA" id="ARBA00023136"/>
    </source>
</evidence>
<dbReference type="PANTHER" id="PTHR30151">
    <property type="entry name" value="ALKANE SULFONATE ABC TRANSPORTER-RELATED, MEMBRANE SUBUNIT"/>
    <property type="match status" value="1"/>
</dbReference>
<dbReference type="PANTHER" id="PTHR30151:SF20">
    <property type="entry name" value="ABC TRANSPORTER PERMEASE PROTEIN HI_0355-RELATED"/>
    <property type="match status" value="1"/>
</dbReference>
<organism evidence="9 10">
    <name type="scientific">Paroceanicella profunda</name>
    <dbReference type="NCBI Taxonomy" id="2579971"/>
    <lineage>
        <taxon>Bacteria</taxon>
        <taxon>Pseudomonadati</taxon>
        <taxon>Pseudomonadota</taxon>
        <taxon>Alphaproteobacteria</taxon>
        <taxon>Rhodobacterales</taxon>
        <taxon>Paracoccaceae</taxon>
        <taxon>Paroceanicella</taxon>
    </lineage>
</organism>
<comment type="subcellular location">
    <subcellularLocation>
        <location evidence="1 7">Cell membrane</location>
        <topology evidence="1 7">Multi-pass membrane protein</topology>
    </subcellularLocation>
</comment>
<dbReference type="Gene3D" id="1.10.3720.10">
    <property type="entry name" value="MetI-like"/>
    <property type="match status" value="1"/>
</dbReference>
<dbReference type="PROSITE" id="PS50928">
    <property type="entry name" value="ABC_TM1"/>
    <property type="match status" value="1"/>
</dbReference>
<dbReference type="GO" id="GO:0005886">
    <property type="term" value="C:plasma membrane"/>
    <property type="evidence" value="ECO:0007669"/>
    <property type="project" value="UniProtKB-SubCell"/>
</dbReference>
<keyword evidence="4 7" id="KW-0812">Transmembrane</keyword>
<geneLocation type="plasmid" evidence="10">
    <name>pd4m1a</name>
</geneLocation>
<dbReference type="EMBL" id="CP040819">
    <property type="protein sequence ID" value="QDL93822.1"/>
    <property type="molecule type" value="Genomic_DNA"/>
</dbReference>
<keyword evidence="2 7" id="KW-0813">Transport</keyword>
<accession>A0A5B8G3F0</accession>
<dbReference type="OrthoDB" id="9786495at2"/>
<dbReference type="InterPro" id="IPR000515">
    <property type="entry name" value="MetI-like"/>
</dbReference>
<reference evidence="9 10" key="1">
    <citation type="submission" date="2019-06" db="EMBL/GenBank/DDBJ databases">
        <title>Genome sequence of Rhodobacteraceae bacterium D4M1.</title>
        <authorList>
            <person name="Cao J."/>
        </authorList>
    </citation>
    <scope>NUCLEOTIDE SEQUENCE [LARGE SCALE GENOMIC DNA]</scope>
    <source>
        <strain evidence="9 10">D4M1</strain>
        <plasmid evidence="10">pd4m1a</plasmid>
    </source>
</reference>
<feature type="transmembrane region" description="Helical" evidence="7">
    <location>
        <begin position="26"/>
        <end position="48"/>
    </location>
</feature>
<dbReference type="KEGG" id="ppru:FDP22_18210"/>
<keyword evidence="9" id="KW-0614">Plasmid</keyword>
<dbReference type="GO" id="GO:0055085">
    <property type="term" value="P:transmembrane transport"/>
    <property type="evidence" value="ECO:0007669"/>
    <property type="project" value="InterPro"/>
</dbReference>
<evidence type="ECO:0000313" key="9">
    <source>
        <dbReference type="EMBL" id="QDL93822.1"/>
    </source>
</evidence>
<evidence type="ECO:0000256" key="2">
    <source>
        <dbReference type="ARBA" id="ARBA00022448"/>
    </source>
</evidence>
<dbReference type="Proteomes" id="UP000305888">
    <property type="component" value="Plasmid pD4M1A"/>
</dbReference>
<dbReference type="AlphaFoldDB" id="A0A5B8G3F0"/>
<feature type="transmembrane region" description="Helical" evidence="7">
    <location>
        <begin position="236"/>
        <end position="259"/>
    </location>
</feature>
<keyword evidence="5 7" id="KW-1133">Transmembrane helix</keyword>
<sequence length="263" mass="27390">MSAPAEPLVPAHPHTPGAAPALVRRVAPACVAGLAILALWQGVVWVAAPPAFILPGPLAVVRALAGNARLIAGHGLATLWEVLAGLVLGAGLGAATAVGLAFSRRARVLAMPLLVLSQAVPVFALAPLLTLWFGYGMLPKVAMAVLIVYFPVASAFLDGLLRTDPGWLDLARTMRARPGRVMWHLRIPAALPSLASGLRLAAVYAPIGAVIGEWVGASRGLGYLMLLANGRARIDLMFAALFVLVVLTLATRLAVGLLCRRLD</sequence>
<proteinExistence type="inferred from homology"/>
<evidence type="ECO:0000259" key="8">
    <source>
        <dbReference type="PROSITE" id="PS50928"/>
    </source>
</evidence>
<evidence type="ECO:0000256" key="5">
    <source>
        <dbReference type="ARBA" id="ARBA00022989"/>
    </source>
</evidence>
<feature type="transmembrane region" description="Helical" evidence="7">
    <location>
        <begin position="141"/>
        <end position="162"/>
    </location>
</feature>
<evidence type="ECO:0000256" key="1">
    <source>
        <dbReference type="ARBA" id="ARBA00004651"/>
    </source>
</evidence>
<keyword evidence="6 7" id="KW-0472">Membrane</keyword>
<keyword evidence="3" id="KW-1003">Cell membrane</keyword>
<evidence type="ECO:0000256" key="7">
    <source>
        <dbReference type="RuleBase" id="RU363032"/>
    </source>
</evidence>
<dbReference type="RefSeq" id="WP_138573941.1">
    <property type="nucleotide sequence ID" value="NZ_CP040819.1"/>
</dbReference>
<feature type="transmembrane region" description="Helical" evidence="7">
    <location>
        <begin position="82"/>
        <end position="102"/>
    </location>
</feature>
<name>A0A5B8G3F0_9RHOB</name>
<feature type="transmembrane region" description="Helical" evidence="7">
    <location>
        <begin position="183"/>
        <end position="216"/>
    </location>
</feature>
<dbReference type="InterPro" id="IPR035906">
    <property type="entry name" value="MetI-like_sf"/>
</dbReference>
<protein>
    <submittedName>
        <fullName evidence="9">ABC transporter permease</fullName>
    </submittedName>
</protein>
<dbReference type="CDD" id="cd06261">
    <property type="entry name" value="TM_PBP2"/>
    <property type="match status" value="1"/>
</dbReference>
<comment type="similarity">
    <text evidence="7">Belongs to the binding-protein-dependent transport system permease family.</text>
</comment>
<feature type="domain" description="ABC transmembrane type-1" evidence="8">
    <location>
        <begin position="75"/>
        <end position="255"/>
    </location>
</feature>
<evidence type="ECO:0000256" key="3">
    <source>
        <dbReference type="ARBA" id="ARBA00022475"/>
    </source>
</evidence>
<feature type="transmembrane region" description="Helical" evidence="7">
    <location>
        <begin position="114"/>
        <end position="135"/>
    </location>
</feature>
<evidence type="ECO:0000313" key="10">
    <source>
        <dbReference type="Proteomes" id="UP000305888"/>
    </source>
</evidence>
<dbReference type="SUPFAM" id="SSF161098">
    <property type="entry name" value="MetI-like"/>
    <property type="match status" value="1"/>
</dbReference>
<gene>
    <name evidence="9" type="ORF">FDP22_18210</name>
</gene>